<name>A0A1V9Z3V2_9STRA</name>
<sequence length="108" mass="12584">MYDDLTTLHNAIQGLRTLDATFVCFMATQYCWVDFSQRWELGHIAIRQAHYYSRYKSNGAMYLESVLRNIEFAAWTNFNLDSSLIRDVVEIWNAGTPLIKKLVNGNRT</sequence>
<proteinExistence type="predicted"/>
<dbReference type="EMBL" id="JNBS01002309">
    <property type="protein sequence ID" value="OQR92693.1"/>
    <property type="molecule type" value="Genomic_DNA"/>
</dbReference>
<reference evidence="1 2" key="1">
    <citation type="journal article" date="2014" name="Genome Biol. Evol.">
        <title>The secreted proteins of Achlya hypogyna and Thraustotheca clavata identify the ancestral oomycete secretome and reveal gene acquisitions by horizontal gene transfer.</title>
        <authorList>
            <person name="Misner I."/>
            <person name="Blouin N."/>
            <person name="Leonard G."/>
            <person name="Richards T.A."/>
            <person name="Lane C.E."/>
        </authorList>
    </citation>
    <scope>NUCLEOTIDE SEQUENCE [LARGE SCALE GENOMIC DNA]</scope>
    <source>
        <strain evidence="1 2">ATCC 34112</strain>
    </source>
</reference>
<accession>A0A1V9Z3V2</accession>
<dbReference type="AlphaFoldDB" id="A0A1V9Z3V2"/>
<organism evidence="1 2">
    <name type="scientific">Thraustotheca clavata</name>
    <dbReference type="NCBI Taxonomy" id="74557"/>
    <lineage>
        <taxon>Eukaryota</taxon>
        <taxon>Sar</taxon>
        <taxon>Stramenopiles</taxon>
        <taxon>Oomycota</taxon>
        <taxon>Saprolegniomycetes</taxon>
        <taxon>Saprolegniales</taxon>
        <taxon>Achlyaceae</taxon>
        <taxon>Thraustotheca</taxon>
    </lineage>
</organism>
<evidence type="ECO:0000313" key="1">
    <source>
        <dbReference type="EMBL" id="OQR92693.1"/>
    </source>
</evidence>
<keyword evidence="2" id="KW-1185">Reference proteome</keyword>
<comment type="caution">
    <text evidence="1">The sequence shown here is derived from an EMBL/GenBank/DDBJ whole genome shotgun (WGS) entry which is preliminary data.</text>
</comment>
<protein>
    <submittedName>
        <fullName evidence="1">Uncharacterized protein</fullName>
    </submittedName>
</protein>
<evidence type="ECO:0000313" key="2">
    <source>
        <dbReference type="Proteomes" id="UP000243217"/>
    </source>
</evidence>
<dbReference type="OrthoDB" id="78977at2759"/>
<dbReference type="Proteomes" id="UP000243217">
    <property type="component" value="Unassembled WGS sequence"/>
</dbReference>
<gene>
    <name evidence="1" type="ORF">THRCLA_22366</name>
</gene>